<accession>A0AAI7ZG05</accession>
<sequence>MPCSARPGATRDTPGNLQVARSSHSASRRLVCSGTEPDTPTRRFRAIHLRHRSAQEVHMVGCRVLFFACMLGGAPVALSATPDGPPASSRAYIETSYLAAPRNVGPFTLARSSYNPAAKVSGAGFHYAMAEHPELNIDVFVYPAGQRAQAEAIEHGMIAFREDLAAARKQGTYSRLDELDQSRFVLTSEGVPKSIPANAVDAKVIAAIADAERIVGEKLQLSMDLSSSGMPLLSNGYLFYKQLYYIKVRVSAAQQAVAQSRFDALADQAARALVPAIQVSNVGGCTDLTVHLDAKATPDQGAVEMARQIKTHLGLNCRGSTKQAGIEELVETAEVIEIAYDPSEWKSQ</sequence>
<dbReference type="Proteomes" id="UP000000576">
    <property type="component" value="Chromosome"/>
</dbReference>
<proteinExistence type="predicted"/>
<name>A0AAI7ZG05_XANAC</name>
<feature type="compositionally biased region" description="Polar residues" evidence="1">
    <location>
        <begin position="13"/>
        <end position="25"/>
    </location>
</feature>
<dbReference type="KEGG" id="xac:XAC2463"/>
<gene>
    <name evidence="2" type="ordered locus">XAC2463</name>
</gene>
<evidence type="ECO:0000256" key="1">
    <source>
        <dbReference type="SAM" id="MobiDB-lite"/>
    </source>
</evidence>
<protein>
    <submittedName>
        <fullName evidence="2">Uncharacterized protein</fullName>
    </submittedName>
</protein>
<organism evidence="2 3">
    <name type="scientific">Xanthomonas axonopodis pv. citri (strain 306)</name>
    <dbReference type="NCBI Taxonomy" id="190486"/>
    <lineage>
        <taxon>Bacteria</taxon>
        <taxon>Pseudomonadati</taxon>
        <taxon>Pseudomonadota</taxon>
        <taxon>Gammaproteobacteria</taxon>
        <taxon>Lysobacterales</taxon>
        <taxon>Lysobacteraceae</taxon>
        <taxon>Xanthomonas</taxon>
    </lineage>
</organism>
<evidence type="ECO:0000313" key="2">
    <source>
        <dbReference type="EMBL" id="AAM37314.1"/>
    </source>
</evidence>
<feature type="region of interest" description="Disordered" evidence="1">
    <location>
        <begin position="1"/>
        <end position="37"/>
    </location>
</feature>
<dbReference type="EMBL" id="AE008923">
    <property type="protein sequence ID" value="AAM37314.1"/>
    <property type="molecule type" value="Genomic_DNA"/>
</dbReference>
<evidence type="ECO:0000313" key="3">
    <source>
        <dbReference type="Proteomes" id="UP000000576"/>
    </source>
</evidence>
<dbReference type="AlphaFoldDB" id="A0AAI7ZG05"/>
<reference evidence="2 3" key="1">
    <citation type="journal article" date="2002" name="Nature">
        <title>Comparison of the genomes of two Xanthomonas pathogens with differing host specificities.</title>
        <authorList>
            <person name="da Silva A.C."/>
            <person name="Ferro J.A."/>
            <person name="Reinach F.C."/>
            <person name="Farah C.S."/>
            <person name="Furlan L.R."/>
            <person name="Quaggio R.B."/>
            <person name="Monteiro-Vitorello C.B."/>
            <person name="Van Sluys M.A."/>
            <person name="Almeida N.F."/>
            <person name="Alves L.M."/>
            <person name="do Amaral A.M."/>
            <person name="Bertolini M.C."/>
            <person name="Camargo L.E."/>
            <person name="Camarotte G."/>
            <person name="Cannavan F."/>
            <person name="Cardozo J."/>
            <person name="Chambergo F."/>
            <person name="Ciapina L.P."/>
            <person name="Cicarelli R.M."/>
            <person name="Coutinho L.L."/>
            <person name="Cursino-Santos J.R."/>
            <person name="El-Dorry H."/>
            <person name="Faria J.B."/>
            <person name="Ferreira A.J."/>
            <person name="Ferreira R.C."/>
            <person name="Ferro M.I."/>
            <person name="Formighieri E.F."/>
            <person name="Franco M.C."/>
            <person name="Greggio C.C."/>
            <person name="Gruber A."/>
            <person name="Katsuyama A.M."/>
            <person name="Kishi L.T."/>
            <person name="Leite R.P."/>
            <person name="Lemos E.G."/>
            <person name="Lemos M.V."/>
            <person name="Locali E.C."/>
            <person name="Machado M.A."/>
            <person name="Madeira A.M."/>
            <person name="Martinez-Rossi N.M."/>
            <person name="Martins E.C."/>
            <person name="Meidanis J."/>
            <person name="Menck C.F."/>
            <person name="Miyaki C.Y."/>
            <person name="Moon D.H."/>
            <person name="Moreira L.M."/>
            <person name="Novo M.T."/>
            <person name="Okura V.K."/>
            <person name="Oliveira M.C."/>
            <person name="Oliveira V.R."/>
            <person name="Pereira H.A."/>
            <person name="Rossi A."/>
            <person name="Sena J.A."/>
            <person name="Silva C."/>
            <person name="de Souza R.F."/>
            <person name="Spinola L.A."/>
            <person name="Takita M.A."/>
            <person name="Tamura R.E."/>
            <person name="Teixeira E.C."/>
            <person name="Tezza R.I."/>
            <person name="Trindade dos Santos M."/>
            <person name="Truffi D."/>
            <person name="Tsai S.M."/>
            <person name="White F.F."/>
            <person name="Setubal J.C."/>
            <person name="Kitajima J.P."/>
        </authorList>
    </citation>
    <scope>NUCLEOTIDE SEQUENCE [LARGE SCALE GENOMIC DNA]</scope>
    <source>
        <strain evidence="2 3">306</strain>
    </source>
</reference>